<dbReference type="RefSeq" id="WP_034892290.1">
    <property type="nucleotide sequence ID" value="NZ_JRUQ01000032.1"/>
</dbReference>
<accession>A0A0A3Z7X3</accession>
<dbReference type="eggNOG" id="COG0834">
    <property type="taxonomic scope" value="Bacteria"/>
</dbReference>
<dbReference type="PANTHER" id="PTHR30085:SF6">
    <property type="entry name" value="ABC TRANSPORTER GLUTAMINE-BINDING PROTEIN GLNH"/>
    <property type="match status" value="1"/>
</dbReference>
<dbReference type="GO" id="GO:0005576">
    <property type="term" value="C:extracellular region"/>
    <property type="evidence" value="ECO:0007669"/>
    <property type="project" value="TreeGrafter"/>
</dbReference>
<dbReference type="PANTHER" id="PTHR30085">
    <property type="entry name" value="AMINO ACID ABC TRANSPORTER PERMEASE"/>
    <property type="match status" value="1"/>
</dbReference>
<reference evidence="7 8" key="1">
    <citation type="submission" date="2014-10" db="EMBL/GenBank/DDBJ databases">
        <title>Genome sequence of Erwinia typographi M043b.</title>
        <authorList>
            <person name="Chan K.-G."/>
            <person name="Tan W.-S."/>
        </authorList>
    </citation>
    <scope>NUCLEOTIDE SEQUENCE [LARGE SCALE GENOMIC DNA]</scope>
    <source>
        <strain evidence="7 8">M043b</strain>
    </source>
</reference>
<dbReference type="InterPro" id="IPR001638">
    <property type="entry name" value="Solute-binding_3/MltF_N"/>
</dbReference>
<keyword evidence="8" id="KW-1185">Reference proteome</keyword>
<keyword evidence="3 5" id="KW-0732">Signal</keyword>
<dbReference type="OrthoDB" id="368476at2"/>
<dbReference type="EMBL" id="JRUQ01000032">
    <property type="protein sequence ID" value="KGT93864.1"/>
    <property type="molecule type" value="Genomic_DNA"/>
</dbReference>
<proteinExistence type="inferred from homology"/>
<evidence type="ECO:0000256" key="1">
    <source>
        <dbReference type="ARBA" id="ARBA00010333"/>
    </source>
</evidence>
<name>A0A0A3Z7X3_9GAMM</name>
<feature type="chain" id="PRO_5002018177" evidence="5">
    <location>
        <begin position="23"/>
        <end position="271"/>
    </location>
</feature>
<sequence length="271" mass="29864">MNKNRALLALSLLLMAPVITHADTLSDIKSRGVLTVGIKNDYPPYGFINADGKTVGFEVDLARAIAANLLGSPDKIKLVPVNASNRIQFLQSGQIDLIMATLGVTPDRAKEIDFTVEYVSAAGPSVLARKEIKFSQWEQLKGQKICGVQGSYYNKTLTQKYGIQLVNFTALPEAYRALQDNRCVAMVYDDMTLQNKLSEPGWSDYKIAIKPYEFLPMAGGLRKNDDAFKQAVNAAIVKTEGENKLVELETTYHMPPSDYIAKRAEAARAAK</sequence>
<evidence type="ECO:0000259" key="6">
    <source>
        <dbReference type="SMART" id="SM00062"/>
    </source>
</evidence>
<evidence type="ECO:0000256" key="5">
    <source>
        <dbReference type="SAM" id="SignalP"/>
    </source>
</evidence>
<evidence type="ECO:0000256" key="3">
    <source>
        <dbReference type="ARBA" id="ARBA00022729"/>
    </source>
</evidence>
<dbReference type="CDD" id="cd13693">
    <property type="entry name" value="PBP2_polar_AA"/>
    <property type="match status" value="1"/>
</dbReference>
<dbReference type="GO" id="GO:0006865">
    <property type="term" value="P:amino acid transport"/>
    <property type="evidence" value="ECO:0007669"/>
    <property type="project" value="TreeGrafter"/>
</dbReference>
<comment type="similarity">
    <text evidence="1 4">Belongs to the bacterial solute-binding protein 3 family.</text>
</comment>
<evidence type="ECO:0000256" key="4">
    <source>
        <dbReference type="RuleBase" id="RU003744"/>
    </source>
</evidence>
<evidence type="ECO:0000256" key="2">
    <source>
        <dbReference type="ARBA" id="ARBA00022448"/>
    </source>
</evidence>
<feature type="signal peptide" evidence="5">
    <location>
        <begin position="1"/>
        <end position="22"/>
    </location>
</feature>
<dbReference type="STRING" id="371042.NG99_11125"/>
<dbReference type="Proteomes" id="UP000030351">
    <property type="component" value="Unassembled WGS sequence"/>
</dbReference>
<feature type="domain" description="Solute-binding protein family 3/N-terminal" evidence="6">
    <location>
        <begin position="33"/>
        <end position="256"/>
    </location>
</feature>
<dbReference type="Gene3D" id="3.40.190.10">
    <property type="entry name" value="Periplasmic binding protein-like II"/>
    <property type="match status" value="2"/>
</dbReference>
<evidence type="ECO:0000313" key="8">
    <source>
        <dbReference type="Proteomes" id="UP000030351"/>
    </source>
</evidence>
<dbReference type="GO" id="GO:0030288">
    <property type="term" value="C:outer membrane-bounded periplasmic space"/>
    <property type="evidence" value="ECO:0007669"/>
    <property type="project" value="TreeGrafter"/>
</dbReference>
<gene>
    <name evidence="7" type="ORF">NG99_11125</name>
</gene>
<dbReference type="InterPro" id="IPR051455">
    <property type="entry name" value="Bact_solute-bind_prot3"/>
</dbReference>
<dbReference type="SUPFAM" id="SSF53850">
    <property type="entry name" value="Periplasmic binding protein-like II"/>
    <property type="match status" value="1"/>
</dbReference>
<dbReference type="PROSITE" id="PS01039">
    <property type="entry name" value="SBP_BACTERIAL_3"/>
    <property type="match status" value="1"/>
</dbReference>
<keyword evidence="2" id="KW-0813">Transport</keyword>
<evidence type="ECO:0000313" key="7">
    <source>
        <dbReference type="EMBL" id="KGT93864.1"/>
    </source>
</evidence>
<dbReference type="InterPro" id="IPR018313">
    <property type="entry name" value="SBP_3_CS"/>
</dbReference>
<dbReference type="SMART" id="SM00062">
    <property type="entry name" value="PBPb"/>
    <property type="match status" value="1"/>
</dbReference>
<dbReference type="AlphaFoldDB" id="A0A0A3Z7X3"/>
<organism evidence="7 8">
    <name type="scientific">Erwinia typographi</name>
    <dbReference type="NCBI Taxonomy" id="371042"/>
    <lineage>
        <taxon>Bacteria</taxon>
        <taxon>Pseudomonadati</taxon>
        <taxon>Pseudomonadota</taxon>
        <taxon>Gammaproteobacteria</taxon>
        <taxon>Enterobacterales</taxon>
        <taxon>Erwiniaceae</taxon>
        <taxon>Erwinia</taxon>
    </lineage>
</organism>
<dbReference type="Pfam" id="PF00497">
    <property type="entry name" value="SBP_bac_3"/>
    <property type="match status" value="1"/>
</dbReference>
<protein>
    <submittedName>
        <fullName evidence="7">ABC transporter substrate-binding protein</fullName>
    </submittedName>
</protein>
<comment type="caution">
    <text evidence="7">The sequence shown here is derived from an EMBL/GenBank/DDBJ whole genome shotgun (WGS) entry which is preliminary data.</text>
</comment>